<comment type="caution">
    <text evidence="2">The sequence shown here is derived from an EMBL/GenBank/DDBJ whole genome shotgun (WGS) entry which is preliminary data.</text>
</comment>
<feature type="region of interest" description="Disordered" evidence="1">
    <location>
        <begin position="75"/>
        <end position="96"/>
    </location>
</feature>
<reference evidence="2" key="1">
    <citation type="submission" date="2022-10" db="EMBL/GenBank/DDBJ databases">
        <title>The WGS of Solirubrobacter sp. CPCC 204708.</title>
        <authorList>
            <person name="Jiang Z."/>
        </authorList>
    </citation>
    <scope>NUCLEOTIDE SEQUENCE</scope>
    <source>
        <strain evidence="2">CPCC 204708</strain>
    </source>
</reference>
<evidence type="ECO:0000256" key="1">
    <source>
        <dbReference type="SAM" id="MobiDB-lite"/>
    </source>
</evidence>
<organism evidence="2 3">
    <name type="scientific">Solirubrobacter deserti</name>
    <dbReference type="NCBI Taxonomy" id="2282478"/>
    <lineage>
        <taxon>Bacteria</taxon>
        <taxon>Bacillati</taxon>
        <taxon>Actinomycetota</taxon>
        <taxon>Thermoleophilia</taxon>
        <taxon>Solirubrobacterales</taxon>
        <taxon>Solirubrobacteraceae</taxon>
        <taxon>Solirubrobacter</taxon>
    </lineage>
</organism>
<dbReference type="RefSeq" id="WP_202953927.1">
    <property type="nucleotide sequence ID" value="NZ_JAPCID010000058.1"/>
</dbReference>
<gene>
    <name evidence="2" type="ORF">OJ962_28770</name>
</gene>
<dbReference type="EMBL" id="JAPCID010000058">
    <property type="protein sequence ID" value="MDA0141521.1"/>
    <property type="molecule type" value="Genomic_DNA"/>
</dbReference>
<protein>
    <submittedName>
        <fullName evidence="2">Uncharacterized protein</fullName>
    </submittedName>
</protein>
<proteinExistence type="predicted"/>
<name>A0ABT4RSF1_9ACTN</name>
<sequence>MGLTPELDQLGGVLTHAAARQRTREERRRRITGGIAAGLLVFAAMTPSQLERADQPILRLAMGSSAHAAELCDQPRGPSFDADDNCADIPAPQAVR</sequence>
<dbReference type="Proteomes" id="UP001147700">
    <property type="component" value="Unassembled WGS sequence"/>
</dbReference>
<evidence type="ECO:0000313" key="2">
    <source>
        <dbReference type="EMBL" id="MDA0141521.1"/>
    </source>
</evidence>
<accession>A0ABT4RSF1</accession>
<keyword evidence="3" id="KW-1185">Reference proteome</keyword>
<evidence type="ECO:0000313" key="3">
    <source>
        <dbReference type="Proteomes" id="UP001147700"/>
    </source>
</evidence>